<dbReference type="EMBL" id="UGQE01000002">
    <property type="protein sequence ID" value="STZ13735.1"/>
    <property type="molecule type" value="Genomic_DNA"/>
</dbReference>
<reference evidence="1 2" key="1">
    <citation type="submission" date="2018-06" db="EMBL/GenBank/DDBJ databases">
        <authorList>
            <consortium name="Pathogen Informatics"/>
            <person name="Doyle S."/>
        </authorList>
    </citation>
    <scope>NUCLEOTIDE SEQUENCE [LARGE SCALE GENOMIC DNA]</scope>
    <source>
        <strain evidence="1 2">NCTC10293</strain>
    </source>
</reference>
<protein>
    <submittedName>
        <fullName evidence="1">Uncharacterized protein</fullName>
    </submittedName>
</protein>
<evidence type="ECO:0000313" key="1">
    <source>
        <dbReference type="EMBL" id="STZ13735.1"/>
    </source>
</evidence>
<sequence length="69" mass="8247">MDKDYQEYKDFDMTGAIRGIPPQIARLQAKNQTNVKTEQARLLDDDVMAWVVRQDPRYQKYHQSNDFRV</sequence>
<organism evidence="1 2">
    <name type="scientific">Moraxella caviae</name>
    <dbReference type="NCBI Taxonomy" id="34060"/>
    <lineage>
        <taxon>Bacteria</taxon>
        <taxon>Pseudomonadati</taxon>
        <taxon>Pseudomonadota</taxon>
        <taxon>Gammaproteobacteria</taxon>
        <taxon>Moraxellales</taxon>
        <taxon>Moraxellaceae</taxon>
        <taxon>Moraxella</taxon>
    </lineage>
</organism>
<gene>
    <name evidence="1" type="ORF">NCTC10293_01313</name>
</gene>
<evidence type="ECO:0000313" key="2">
    <source>
        <dbReference type="Proteomes" id="UP000255279"/>
    </source>
</evidence>
<proteinExistence type="predicted"/>
<dbReference type="AlphaFoldDB" id="A0A378R6X4"/>
<dbReference type="Proteomes" id="UP000255279">
    <property type="component" value="Unassembled WGS sequence"/>
</dbReference>
<name>A0A378R6X4_9GAMM</name>
<accession>A0A378R6X4</accession>